<evidence type="ECO:0000256" key="8">
    <source>
        <dbReference type="ARBA" id="ARBA00022821"/>
    </source>
</evidence>
<dbReference type="InterPro" id="IPR051378">
    <property type="entry name" value="Cell2Cell_Antifungal"/>
</dbReference>
<dbReference type="GO" id="GO:0009506">
    <property type="term" value="C:plasmodesma"/>
    <property type="evidence" value="ECO:0007669"/>
    <property type="project" value="UniProtKB-SubCell"/>
</dbReference>
<keyword evidence="21" id="KW-1185">Reference proteome</keyword>
<evidence type="ECO:0000256" key="6">
    <source>
        <dbReference type="ARBA" id="ARBA00022734"/>
    </source>
</evidence>
<evidence type="ECO:0000313" key="20">
    <source>
        <dbReference type="Proteomes" id="UP000197138"/>
    </source>
</evidence>
<evidence type="ECO:0000256" key="13">
    <source>
        <dbReference type="ARBA" id="ARBA00024184"/>
    </source>
</evidence>
<evidence type="ECO:0000256" key="4">
    <source>
        <dbReference type="ARBA" id="ARBA00022581"/>
    </source>
</evidence>
<dbReference type="AlphaFoldDB" id="A0A218XX65"/>
<feature type="chain" id="PRO_5014072064" description="Gnk2-homologous domain-containing protein" evidence="16">
    <location>
        <begin position="23"/>
        <end position="271"/>
    </location>
</feature>
<evidence type="ECO:0000256" key="12">
    <source>
        <dbReference type="ARBA" id="ARBA00023157"/>
    </source>
</evidence>
<dbReference type="CDD" id="cd23509">
    <property type="entry name" value="Gnk2-like"/>
    <property type="match status" value="1"/>
</dbReference>
<protein>
    <recommendedName>
        <fullName evidence="17">Gnk2-homologous domain-containing protein</fullName>
    </recommendedName>
</protein>
<keyword evidence="4" id="KW-0945">Host-virus interaction</keyword>
<evidence type="ECO:0000313" key="19">
    <source>
        <dbReference type="EMBL" id="PKI42683.1"/>
    </source>
</evidence>
<dbReference type="EMBL" id="MTKT01000666">
    <property type="protein sequence ID" value="OWM89647.1"/>
    <property type="molecule type" value="Genomic_DNA"/>
</dbReference>
<keyword evidence="11" id="KW-0465">Mannose-binding</keyword>
<comment type="caution">
    <text evidence="18">The sequence shown here is derived from an EMBL/GenBank/DDBJ whole genome shotgun (WGS) entry which is preliminary data.</text>
</comment>
<keyword evidence="6" id="KW-0430">Lectin</keyword>
<dbReference type="PANTHER" id="PTHR32080:SF54">
    <property type="entry name" value="GNK2-HOMOLOGOUS DOMAIN-CONTAINING PROTEIN"/>
    <property type="match status" value="1"/>
</dbReference>
<dbReference type="Proteomes" id="UP000197138">
    <property type="component" value="Unassembled WGS sequence"/>
</dbReference>
<sequence>MAVFRSVAITIGIFVGISIVSCYPGGPDTTKVSEVCNGQHNDDYMLGFSYIEMHLISETPLRGYSYYIASPWEFDIVYGHAACRGELSDVGCNVCLNSAFDQLYNDCSPMPIGAQIQLQDCRVRHMNTSDKSHGWNFPKDYTDSAQAKEKTLPSFFPILSEDQVIGLCAISPEDTEVPLILRFTLLILIKQTQQEYLEPCPWPLRSAEIASHLSHYVPVINQGIICASCISATNLSPPPPSPSLETIPSPSKMGTHQPSHRIGSCRSNLHP</sequence>
<evidence type="ECO:0000256" key="5">
    <source>
        <dbReference type="ARBA" id="ARBA00022729"/>
    </source>
</evidence>
<keyword evidence="12" id="KW-1015">Disulfide bond</keyword>
<evidence type="ECO:0000256" key="10">
    <source>
        <dbReference type="ARBA" id="ARBA00023022"/>
    </source>
</evidence>
<reference evidence="18" key="2">
    <citation type="submission" date="2017-06" db="EMBL/GenBank/DDBJ databases">
        <title>The pomegranate genome and the genomics of punicalagin biosynthesis.</title>
        <authorList>
            <person name="Xu C."/>
        </authorList>
    </citation>
    <scope>NUCLEOTIDE SEQUENCE [LARGE SCALE GENOMIC DNA]</scope>
    <source>
        <tissue evidence="18">Fresh leaf</tissue>
    </source>
</reference>
<evidence type="ECO:0000256" key="9">
    <source>
        <dbReference type="ARBA" id="ARBA00022949"/>
    </source>
</evidence>
<feature type="signal peptide" evidence="16">
    <location>
        <begin position="1"/>
        <end position="22"/>
    </location>
</feature>
<comment type="similarity">
    <text evidence="14">Belongs to the cysteine-rich repeat secretory protein family. Plasmodesmata-located proteins (PDLD) subfamily.</text>
</comment>
<dbReference type="PANTHER" id="PTHR32080">
    <property type="entry name" value="ANTIFUNGAL PROTEIN GINKBILOBIN-2-LIKE"/>
    <property type="match status" value="1"/>
</dbReference>
<reference evidence="20" key="1">
    <citation type="journal article" date="2017" name="Plant J.">
        <title>The pomegranate (Punica granatum L.) genome and the genomics of punicalagin biosynthesis.</title>
        <authorList>
            <person name="Qin G."/>
            <person name="Xu C."/>
            <person name="Ming R."/>
            <person name="Tang H."/>
            <person name="Guyot R."/>
            <person name="Kramer E.M."/>
            <person name="Hu Y."/>
            <person name="Yi X."/>
            <person name="Qi Y."/>
            <person name="Xu X."/>
            <person name="Gao Z."/>
            <person name="Pan H."/>
            <person name="Jian J."/>
            <person name="Tian Y."/>
            <person name="Yue Z."/>
            <person name="Xu Y."/>
        </authorList>
    </citation>
    <scope>NUCLEOTIDE SEQUENCE [LARGE SCALE GENOMIC DNA]</scope>
    <source>
        <strain evidence="20">cv. Dabenzi</strain>
    </source>
</reference>
<evidence type="ECO:0000313" key="21">
    <source>
        <dbReference type="Proteomes" id="UP000233551"/>
    </source>
</evidence>
<reference evidence="19 21" key="3">
    <citation type="submission" date="2017-11" db="EMBL/GenBank/DDBJ databases">
        <title>De-novo sequencing of pomegranate (Punica granatum L.) genome.</title>
        <authorList>
            <person name="Akparov Z."/>
            <person name="Amiraslanov A."/>
            <person name="Hajiyeva S."/>
            <person name="Abbasov M."/>
            <person name="Kaur K."/>
            <person name="Hamwieh A."/>
            <person name="Solovyev V."/>
            <person name="Salamov A."/>
            <person name="Braich B."/>
            <person name="Kosarev P."/>
            <person name="Mahmoud A."/>
            <person name="Hajiyev E."/>
            <person name="Babayeva S."/>
            <person name="Izzatullayeva V."/>
            <person name="Mammadov A."/>
            <person name="Mammadov A."/>
            <person name="Sharifova S."/>
            <person name="Ojaghi J."/>
            <person name="Eynullazada K."/>
            <person name="Bayramov B."/>
            <person name="Abdulazimova A."/>
            <person name="Shahmuradov I."/>
        </authorList>
    </citation>
    <scope>NUCLEOTIDE SEQUENCE [LARGE SCALE GENOMIC DNA]</scope>
    <source>
        <strain evidence="19">AG2017</strain>
        <strain evidence="21">cv. AG2017</strain>
        <tissue evidence="19">Leaf</tissue>
    </source>
</reference>
<evidence type="ECO:0000256" key="2">
    <source>
        <dbReference type="ARBA" id="ARBA00022529"/>
    </source>
</evidence>
<evidence type="ECO:0000256" key="7">
    <source>
        <dbReference type="ARBA" id="ARBA00022737"/>
    </source>
</evidence>
<feature type="region of interest" description="Disordered" evidence="15">
    <location>
        <begin position="237"/>
        <end position="271"/>
    </location>
</feature>
<dbReference type="Proteomes" id="UP000233551">
    <property type="component" value="Unassembled WGS sequence"/>
</dbReference>
<evidence type="ECO:0000256" key="11">
    <source>
        <dbReference type="ARBA" id="ARBA00023035"/>
    </source>
</evidence>
<evidence type="ECO:0000256" key="15">
    <source>
        <dbReference type="SAM" id="MobiDB-lite"/>
    </source>
</evidence>
<dbReference type="GO" id="GO:0031640">
    <property type="term" value="P:killing of cells of another organism"/>
    <property type="evidence" value="ECO:0007669"/>
    <property type="project" value="UniProtKB-KW"/>
</dbReference>
<keyword evidence="9" id="KW-0965">Cell junction</keyword>
<dbReference type="Gene3D" id="3.30.430.20">
    <property type="entry name" value="Gnk2 domain, C-X8-C-X2-C motif"/>
    <property type="match status" value="1"/>
</dbReference>
<dbReference type="Pfam" id="PF01657">
    <property type="entry name" value="Stress-antifung"/>
    <property type="match status" value="1"/>
</dbReference>
<keyword evidence="2" id="KW-0929">Antimicrobial</keyword>
<keyword evidence="10" id="KW-0044">Antibiotic</keyword>
<gene>
    <name evidence="18" type="ORF">CDL15_Pgr024395</name>
    <name evidence="19" type="ORF">CRG98_036965</name>
</gene>
<keyword evidence="7" id="KW-0677">Repeat</keyword>
<dbReference type="GO" id="GO:0005537">
    <property type="term" value="F:D-mannose binding"/>
    <property type="evidence" value="ECO:0007669"/>
    <property type="project" value="UniProtKB-KW"/>
</dbReference>
<dbReference type="InterPro" id="IPR002902">
    <property type="entry name" value="GNK2"/>
</dbReference>
<feature type="domain" description="Gnk2-homologous" evidence="17">
    <location>
        <begin position="26"/>
        <end position="130"/>
    </location>
</feature>
<dbReference type="EMBL" id="PGOL01003139">
    <property type="protein sequence ID" value="PKI42683.1"/>
    <property type="molecule type" value="Genomic_DNA"/>
</dbReference>
<dbReference type="InterPro" id="IPR038408">
    <property type="entry name" value="GNK2_sf"/>
</dbReference>
<evidence type="ECO:0000259" key="17">
    <source>
        <dbReference type="PROSITE" id="PS51473"/>
    </source>
</evidence>
<dbReference type="GO" id="GO:0050832">
    <property type="term" value="P:defense response to fungus"/>
    <property type="evidence" value="ECO:0007669"/>
    <property type="project" value="UniProtKB-KW"/>
</dbReference>
<dbReference type="GO" id="GO:0005886">
    <property type="term" value="C:plasma membrane"/>
    <property type="evidence" value="ECO:0007669"/>
    <property type="project" value="UniProtKB-SubCell"/>
</dbReference>
<evidence type="ECO:0000256" key="14">
    <source>
        <dbReference type="ARBA" id="ARBA00038393"/>
    </source>
</evidence>
<dbReference type="GO" id="GO:0042742">
    <property type="term" value="P:defense response to bacterium"/>
    <property type="evidence" value="ECO:0007669"/>
    <property type="project" value="UniProtKB-KW"/>
</dbReference>
<comment type="subcellular location">
    <subcellularLocation>
        <location evidence="13">Cell junction</location>
        <location evidence="13">Plasmodesma</location>
    </subcellularLocation>
    <subcellularLocation>
        <location evidence="1">Cell membrane</location>
        <topology evidence="1">Single-pass type I membrane protein</topology>
    </subcellularLocation>
</comment>
<evidence type="ECO:0000256" key="1">
    <source>
        <dbReference type="ARBA" id="ARBA00004251"/>
    </source>
</evidence>
<name>A0A218XX65_PUNGR</name>
<evidence type="ECO:0000256" key="16">
    <source>
        <dbReference type="SAM" id="SignalP"/>
    </source>
</evidence>
<keyword evidence="5 16" id="KW-0732">Signal</keyword>
<dbReference type="PROSITE" id="PS51257">
    <property type="entry name" value="PROKAR_LIPOPROTEIN"/>
    <property type="match status" value="1"/>
</dbReference>
<organism evidence="18 20">
    <name type="scientific">Punica granatum</name>
    <name type="common">Pomegranate</name>
    <dbReference type="NCBI Taxonomy" id="22663"/>
    <lineage>
        <taxon>Eukaryota</taxon>
        <taxon>Viridiplantae</taxon>
        <taxon>Streptophyta</taxon>
        <taxon>Embryophyta</taxon>
        <taxon>Tracheophyta</taxon>
        <taxon>Spermatophyta</taxon>
        <taxon>Magnoliopsida</taxon>
        <taxon>eudicotyledons</taxon>
        <taxon>Gunneridae</taxon>
        <taxon>Pentapetalae</taxon>
        <taxon>rosids</taxon>
        <taxon>malvids</taxon>
        <taxon>Myrtales</taxon>
        <taxon>Lythraceae</taxon>
        <taxon>Punica</taxon>
    </lineage>
</organism>
<dbReference type="PROSITE" id="PS51473">
    <property type="entry name" value="GNK2"/>
    <property type="match status" value="1"/>
</dbReference>
<evidence type="ECO:0000256" key="3">
    <source>
        <dbReference type="ARBA" id="ARBA00022577"/>
    </source>
</evidence>
<keyword evidence="8" id="KW-0611">Plant defense</keyword>
<accession>A0A218XX65</accession>
<proteinExistence type="inferred from homology"/>
<evidence type="ECO:0000313" key="18">
    <source>
        <dbReference type="EMBL" id="OWM89647.1"/>
    </source>
</evidence>
<keyword evidence="3" id="KW-0295">Fungicide</keyword>